<dbReference type="PANTHER" id="PTHR46010:SF1">
    <property type="entry name" value="PROTEIN IWS1 HOMOLOG"/>
    <property type="match status" value="1"/>
</dbReference>
<dbReference type="PROSITE" id="PS51319">
    <property type="entry name" value="TFIIS_N"/>
    <property type="match status" value="1"/>
</dbReference>
<evidence type="ECO:0000256" key="2">
    <source>
        <dbReference type="PROSITE-ProRule" id="PRU00649"/>
    </source>
</evidence>
<dbReference type="InterPro" id="IPR035441">
    <property type="entry name" value="TFIIS/LEDGF_dom_sf"/>
</dbReference>
<accession>A0ABQ9YCI2</accession>
<comment type="similarity">
    <text evidence="1">Belongs to the IWS1 family.</text>
</comment>
<dbReference type="Gene3D" id="1.20.930.10">
    <property type="entry name" value="Conserved domain common to transcription factors TFIIS, elongin A, CRSP70"/>
    <property type="match status" value="1"/>
</dbReference>
<sequence>MSEGTVKRSDIDQDPDQENNGDLSDNDSLSDGPFDETELRDLQNDALTMGPDASDTPNLYPNETPTPSAPIQSPTPDPNTETKVKVNRPKKREFKLDPDGMDEEIRDFVIRMETATRADQDANINRKPALHRYKMLEEVRKMTFATDLHEALLVANYPAYAAEWLQKLPDGTLPNSQIRTTILRSLDIMPIKPHNLRGSELGKIVRGLSINPAETQENQALEEKLIQKWGQQMVESSRAYQSNLDRLALDTAGSERQESETSRKIDSFLEKRRGAALVGDPSFRYTPAAPKRATNSFSRMPVSTISQQYINEQKKLIQKQKKTQQSRLKRQ</sequence>
<dbReference type="InterPro" id="IPR017923">
    <property type="entry name" value="TFIIS_N"/>
</dbReference>
<dbReference type="PANTHER" id="PTHR46010">
    <property type="entry name" value="PROTEIN IWS1 HOMOLOG"/>
    <property type="match status" value="1"/>
</dbReference>
<gene>
    <name evidence="5" type="ORF">BLNAU_3560</name>
</gene>
<evidence type="ECO:0000256" key="3">
    <source>
        <dbReference type="SAM" id="MobiDB-lite"/>
    </source>
</evidence>
<feature type="compositionally biased region" description="Polar residues" evidence="3">
    <location>
        <begin position="55"/>
        <end position="81"/>
    </location>
</feature>
<dbReference type="InterPro" id="IPR051037">
    <property type="entry name" value="RNAPII_TF_IWS1"/>
</dbReference>
<protein>
    <submittedName>
        <fullName evidence="5">Transcription factor SPN1</fullName>
    </submittedName>
</protein>
<keyword evidence="2" id="KW-0539">Nucleus</keyword>
<dbReference type="Pfam" id="PF08711">
    <property type="entry name" value="Med26"/>
    <property type="match status" value="1"/>
</dbReference>
<comment type="subcellular location">
    <subcellularLocation>
        <location evidence="2">Nucleus</location>
    </subcellularLocation>
</comment>
<evidence type="ECO:0000256" key="1">
    <source>
        <dbReference type="ARBA" id="ARBA00037992"/>
    </source>
</evidence>
<evidence type="ECO:0000259" key="4">
    <source>
        <dbReference type="PROSITE" id="PS51319"/>
    </source>
</evidence>
<feature type="compositionally biased region" description="Basic and acidic residues" evidence="3">
    <location>
        <begin position="1"/>
        <end position="11"/>
    </location>
</feature>
<dbReference type="EMBL" id="JARBJD010000016">
    <property type="protein sequence ID" value="KAK2961439.1"/>
    <property type="molecule type" value="Genomic_DNA"/>
</dbReference>
<evidence type="ECO:0000313" key="5">
    <source>
        <dbReference type="EMBL" id="KAK2961439.1"/>
    </source>
</evidence>
<feature type="domain" description="TFIIS N-terminal" evidence="4">
    <location>
        <begin position="159"/>
        <end position="236"/>
    </location>
</feature>
<organism evidence="5 6">
    <name type="scientific">Blattamonas nauphoetae</name>
    <dbReference type="NCBI Taxonomy" id="2049346"/>
    <lineage>
        <taxon>Eukaryota</taxon>
        <taxon>Metamonada</taxon>
        <taxon>Preaxostyla</taxon>
        <taxon>Oxymonadida</taxon>
        <taxon>Blattamonas</taxon>
    </lineage>
</organism>
<dbReference type="Proteomes" id="UP001281761">
    <property type="component" value="Unassembled WGS sequence"/>
</dbReference>
<name>A0ABQ9YCI2_9EUKA</name>
<feature type="compositionally biased region" description="Low complexity" evidence="3">
    <location>
        <begin position="20"/>
        <end position="32"/>
    </location>
</feature>
<comment type="caution">
    <text evidence="5">The sequence shown here is derived from an EMBL/GenBank/DDBJ whole genome shotgun (WGS) entry which is preliminary data.</text>
</comment>
<reference evidence="5 6" key="1">
    <citation type="journal article" date="2022" name="bioRxiv">
        <title>Genomics of Preaxostyla Flagellates Illuminates Evolutionary Transitions and the Path Towards Mitochondrial Loss.</title>
        <authorList>
            <person name="Novak L.V.F."/>
            <person name="Treitli S.C."/>
            <person name="Pyrih J."/>
            <person name="Halakuc P."/>
            <person name="Pipaliya S.V."/>
            <person name="Vacek V."/>
            <person name="Brzon O."/>
            <person name="Soukal P."/>
            <person name="Eme L."/>
            <person name="Dacks J.B."/>
            <person name="Karnkowska A."/>
            <person name="Elias M."/>
            <person name="Hampl V."/>
        </authorList>
    </citation>
    <scope>NUCLEOTIDE SEQUENCE [LARGE SCALE GENOMIC DNA]</scope>
    <source>
        <strain evidence="5">NAU3</strain>
        <tissue evidence="5">Gut</tissue>
    </source>
</reference>
<evidence type="ECO:0000313" key="6">
    <source>
        <dbReference type="Proteomes" id="UP001281761"/>
    </source>
</evidence>
<keyword evidence="6" id="KW-1185">Reference proteome</keyword>
<feature type="region of interest" description="Disordered" evidence="3">
    <location>
        <begin position="1"/>
        <end position="97"/>
    </location>
</feature>
<proteinExistence type="inferred from homology"/>